<name>A0A7S2WJR9_9STRA</name>
<evidence type="ECO:0000256" key="10">
    <source>
        <dbReference type="ARBA" id="ARBA00022723"/>
    </source>
</evidence>
<keyword evidence="12" id="KW-0418">Kinase</keyword>
<feature type="compositionally biased region" description="Basic and acidic residues" evidence="22">
    <location>
        <begin position="62"/>
        <end position="71"/>
    </location>
</feature>
<evidence type="ECO:0000256" key="8">
    <source>
        <dbReference type="ARBA" id="ARBA00022527"/>
    </source>
</evidence>
<feature type="domain" description="RIO kinase" evidence="23">
    <location>
        <begin position="79"/>
        <end position="315"/>
    </location>
</feature>
<evidence type="ECO:0000256" key="4">
    <source>
        <dbReference type="ARBA" id="ARBA00012513"/>
    </source>
</evidence>
<feature type="active site" description="Proton acceptor" evidence="19">
    <location>
        <position position="252"/>
    </location>
</feature>
<evidence type="ECO:0000256" key="2">
    <source>
        <dbReference type="ARBA" id="ARBA00004496"/>
    </source>
</evidence>
<dbReference type="InterPro" id="IPR051272">
    <property type="entry name" value="RIO-type_Ser/Thr_kinase"/>
</dbReference>
<comment type="cofactor">
    <cofactor evidence="1 21">
        <name>Mg(2+)</name>
        <dbReference type="ChEBI" id="CHEBI:18420"/>
    </cofactor>
</comment>
<evidence type="ECO:0000256" key="20">
    <source>
        <dbReference type="PIRSR" id="PIRSR038147-2"/>
    </source>
</evidence>
<dbReference type="EC" id="2.7.11.1" evidence="4"/>
<dbReference type="GO" id="GO:0042254">
    <property type="term" value="P:ribosome biogenesis"/>
    <property type="evidence" value="ECO:0007669"/>
    <property type="project" value="UniProtKB-KW"/>
</dbReference>
<comment type="similarity">
    <text evidence="3">Belongs to the protein kinase superfamily. RIO-type Ser/Thr kinase family.</text>
</comment>
<keyword evidence="8" id="KW-0723">Serine/threonine-protein kinase</keyword>
<accession>A0A7S2WJR9</accession>
<feature type="binding site" evidence="21">
    <location>
        <position position="269"/>
    </location>
    <ligand>
        <name>Mg(2+)</name>
        <dbReference type="ChEBI" id="CHEBI:18420"/>
    </ligand>
</feature>
<dbReference type="PROSITE" id="PS01245">
    <property type="entry name" value="RIO1"/>
    <property type="match status" value="1"/>
</dbReference>
<comment type="subcellular location">
    <subcellularLocation>
        <location evidence="2">Cytoplasm</location>
    </subcellularLocation>
</comment>
<organism evidence="24">
    <name type="scientific">Mucochytrium quahogii</name>
    <dbReference type="NCBI Taxonomy" id="96639"/>
    <lineage>
        <taxon>Eukaryota</taxon>
        <taxon>Sar</taxon>
        <taxon>Stramenopiles</taxon>
        <taxon>Bigyra</taxon>
        <taxon>Labyrinthulomycetes</taxon>
        <taxon>Thraustochytrida</taxon>
        <taxon>Thraustochytriidae</taxon>
        <taxon>Mucochytrium</taxon>
    </lineage>
</organism>
<evidence type="ECO:0000259" key="23">
    <source>
        <dbReference type="SMART" id="SM00090"/>
    </source>
</evidence>
<dbReference type="AlphaFoldDB" id="A0A7S2WJR9"/>
<dbReference type="GO" id="GO:0005737">
    <property type="term" value="C:cytoplasm"/>
    <property type="evidence" value="ECO:0007669"/>
    <property type="project" value="UniProtKB-SubCell"/>
</dbReference>
<feature type="binding site" evidence="20">
    <location>
        <position position="208"/>
    </location>
    <ligand>
        <name>ATP</name>
        <dbReference type="ChEBI" id="CHEBI:30616"/>
    </ligand>
</feature>
<dbReference type="InterPro" id="IPR017407">
    <property type="entry name" value="Ser/Thr_kinase_Rio1"/>
</dbReference>
<dbReference type="GO" id="GO:0004674">
    <property type="term" value="F:protein serine/threonine kinase activity"/>
    <property type="evidence" value="ECO:0007669"/>
    <property type="project" value="UniProtKB-KW"/>
</dbReference>
<dbReference type="InterPro" id="IPR018935">
    <property type="entry name" value="RIO_kinase_CS"/>
</dbReference>
<evidence type="ECO:0000256" key="16">
    <source>
        <dbReference type="ARBA" id="ARBA00047899"/>
    </source>
</evidence>
<keyword evidence="11 20" id="KW-0547">Nucleotide-binding</keyword>
<keyword evidence="10" id="KW-0479">Metal-binding</keyword>
<dbReference type="GO" id="GO:0005524">
    <property type="term" value="F:ATP binding"/>
    <property type="evidence" value="ECO:0007669"/>
    <property type="project" value="UniProtKB-KW"/>
</dbReference>
<feature type="compositionally biased region" description="Acidic residues" evidence="22">
    <location>
        <begin position="407"/>
        <end position="430"/>
    </location>
</feature>
<evidence type="ECO:0000256" key="11">
    <source>
        <dbReference type="ARBA" id="ARBA00022741"/>
    </source>
</evidence>
<dbReference type="Pfam" id="PF01163">
    <property type="entry name" value="RIO1"/>
    <property type="match status" value="1"/>
</dbReference>
<dbReference type="FunFam" id="3.30.200.20:FF:000148">
    <property type="entry name" value="Serine/threonine-protein kinase RIO1"/>
    <property type="match status" value="1"/>
</dbReference>
<feature type="binding site" evidence="21">
    <location>
        <position position="257"/>
    </location>
    <ligand>
        <name>Mg(2+)</name>
        <dbReference type="ChEBI" id="CHEBI:18420"/>
    </ligand>
</feature>
<feature type="compositionally biased region" description="Basic and acidic residues" evidence="22">
    <location>
        <begin position="450"/>
        <end position="459"/>
    </location>
</feature>
<proteinExistence type="inferred from homology"/>
<evidence type="ECO:0000256" key="12">
    <source>
        <dbReference type="ARBA" id="ARBA00022777"/>
    </source>
</evidence>
<evidence type="ECO:0000256" key="9">
    <source>
        <dbReference type="ARBA" id="ARBA00022679"/>
    </source>
</evidence>
<evidence type="ECO:0000256" key="18">
    <source>
        <dbReference type="ARBA" id="ARBA00068838"/>
    </source>
</evidence>
<evidence type="ECO:0000256" key="21">
    <source>
        <dbReference type="PIRSR" id="PIRSR038147-3"/>
    </source>
</evidence>
<evidence type="ECO:0000256" key="17">
    <source>
        <dbReference type="ARBA" id="ARBA00048679"/>
    </source>
</evidence>
<dbReference type="EMBL" id="HBHK01017680">
    <property type="protein sequence ID" value="CAD9692077.1"/>
    <property type="molecule type" value="Transcribed_RNA"/>
</dbReference>
<evidence type="ECO:0000256" key="6">
    <source>
        <dbReference type="ARBA" id="ARBA00022490"/>
    </source>
</evidence>
<feature type="active site" description="4-aspartylphosphate intermediate" evidence="19">
    <location>
        <position position="269"/>
    </location>
</feature>
<evidence type="ECO:0000313" key="24">
    <source>
        <dbReference type="EMBL" id="CAD9692077.1"/>
    </source>
</evidence>
<evidence type="ECO:0000256" key="14">
    <source>
        <dbReference type="ARBA" id="ARBA00022840"/>
    </source>
</evidence>
<evidence type="ECO:0000256" key="7">
    <source>
        <dbReference type="ARBA" id="ARBA00022517"/>
    </source>
</evidence>
<comment type="catalytic activity">
    <reaction evidence="16">
        <text>L-threonyl-[protein] + ATP = O-phospho-L-threonyl-[protein] + ADP + H(+)</text>
        <dbReference type="Rhea" id="RHEA:46608"/>
        <dbReference type="Rhea" id="RHEA-COMP:11060"/>
        <dbReference type="Rhea" id="RHEA-COMP:11605"/>
        <dbReference type="ChEBI" id="CHEBI:15378"/>
        <dbReference type="ChEBI" id="CHEBI:30013"/>
        <dbReference type="ChEBI" id="CHEBI:30616"/>
        <dbReference type="ChEBI" id="CHEBI:61977"/>
        <dbReference type="ChEBI" id="CHEBI:456216"/>
        <dbReference type="EC" id="2.7.11.1"/>
    </reaction>
</comment>
<dbReference type="SMART" id="SM00090">
    <property type="entry name" value="RIO"/>
    <property type="match status" value="1"/>
</dbReference>
<feature type="region of interest" description="Disordered" evidence="22">
    <location>
        <begin position="26"/>
        <end position="86"/>
    </location>
</feature>
<dbReference type="InterPro" id="IPR000687">
    <property type="entry name" value="RIO_kinase"/>
</dbReference>
<evidence type="ECO:0000256" key="1">
    <source>
        <dbReference type="ARBA" id="ARBA00001946"/>
    </source>
</evidence>
<dbReference type="Gene3D" id="1.10.510.10">
    <property type="entry name" value="Transferase(Phosphotransferase) domain 1"/>
    <property type="match status" value="1"/>
</dbReference>
<keyword evidence="13" id="KW-0378">Hydrolase</keyword>
<dbReference type="SUPFAM" id="SSF56112">
    <property type="entry name" value="Protein kinase-like (PK-like)"/>
    <property type="match status" value="1"/>
</dbReference>
<keyword evidence="15" id="KW-0460">Magnesium</keyword>
<keyword evidence="7" id="KW-0690">Ribosome biogenesis</keyword>
<dbReference type="PIRSF" id="PIRSF038147">
    <property type="entry name" value="Ser/Thr_PK_RIO1"/>
    <property type="match status" value="1"/>
</dbReference>
<dbReference type="PANTHER" id="PTHR45723">
    <property type="entry name" value="SERINE/THREONINE-PROTEIN KINASE RIO1"/>
    <property type="match status" value="1"/>
</dbReference>
<keyword evidence="6" id="KW-0963">Cytoplasm</keyword>
<evidence type="ECO:0000256" key="19">
    <source>
        <dbReference type="PIRSR" id="PIRSR038147-1"/>
    </source>
</evidence>
<dbReference type="GO" id="GO:0016787">
    <property type="term" value="F:hydrolase activity"/>
    <property type="evidence" value="ECO:0007669"/>
    <property type="project" value="UniProtKB-KW"/>
</dbReference>
<sequence length="481" mass="55452">MSWLDTCGDDFDVDYDDIDSYDELYRSQDGASKSGGGALQPREHEMNKSLGKRVNLSQRATNDVKRGEKKQAGQNRIQGRDDRATTEQVMDPRTRLILFKMLSRGTFEEINGCISTGKEANVYHAATKDGLDLAVKVFKTSILVFKDRDKYVSGEHRFRNGYARGNPRKMVKLWAEKEMRNLKRLHVANIPCPEPRMLRMHVLLMDFIGKNGWPAPRLKDAQLSSTKYRSAYVQCLKILRRMFQSCRLVHGDFSEYNLLWMDGTVYVIDVSQSVEMDHPRALEFLRMDCQNTNAFFKKKGLNPMTLTQTFQFIVDTSFDCSDEAMEAAIDRIQEELENDAARVGDDDALNAEQEVQERVFLQSFIPTSLSQVCDVEKQMQRDEGKPAGDGKYFHIITGMNDLRKEDADTDDESQEDTEEQEEAEQEEPEEVAFTLKNADKESRKAHKQRIKELNKEKRKDKTPKHVKKRNKKVANTNSKKR</sequence>
<dbReference type="CDD" id="cd05147">
    <property type="entry name" value="RIO1_euk"/>
    <property type="match status" value="1"/>
</dbReference>
<evidence type="ECO:0000256" key="15">
    <source>
        <dbReference type="ARBA" id="ARBA00022842"/>
    </source>
</evidence>
<dbReference type="InterPro" id="IPR011009">
    <property type="entry name" value="Kinase-like_dom_sf"/>
</dbReference>
<keyword evidence="14 20" id="KW-0067">ATP-binding</keyword>
<feature type="compositionally biased region" description="Basic residues" evidence="22">
    <location>
        <begin position="460"/>
        <end position="481"/>
    </location>
</feature>
<reference evidence="24" key="1">
    <citation type="submission" date="2021-01" db="EMBL/GenBank/DDBJ databases">
        <authorList>
            <person name="Corre E."/>
            <person name="Pelletier E."/>
            <person name="Niang G."/>
            <person name="Scheremetjew M."/>
            <person name="Finn R."/>
            <person name="Kale V."/>
            <person name="Holt S."/>
            <person name="Cochrane G."/>
            <person name="Meng A."/>
            <person name="Brown T."/>
            <person name="Cohen L."/>
        </authorList>
    </citation>
    <scope>NUCLEOTIDE SEQUENCE</scope>
    <source>
        <strain evidence="24">NY070348D</strain>
    </source>
</reference>
<dbReference type="Gene3D" id="3.30.200.20">
    <property type="entry name" value="Phosphorylase Kinase, domain 1"/>
    <property type="match status" value="1"/>
</dbReference>
<evidence type="ECO:0000256" key="5">
    <source>
        <dbReference type="ARBA" id="ARBA00016038"/>
    </source>
</evidence>
<feature type="binding site" evidence="20">
    <location>
        <position position="136"/>
    </location>
    <ligand>
        <name>ATP</name>
        <dbReference type="ChEBI" id="CHEBI:30616"/>
    </ligand>
</feature>
<evidence type="ECO:0000256" key="3">
    <source>
        <dbReference type="ARBA" id="ARBA00009196"/>
    </source>
</evidence>
<evidence type="ECO:0000256" key="22">
    <source>
        <dbReference type="SAM" id="MobiDB-lite"/>
    </source>
</evidence>
<evidence type="ECO:0000256" key="13">
    <source>
        <dbReference type="ARBA" id="ARBA00022801"/>
    </source>
</evidence>
<gene>
    <name evidence="24" type="ORF">QSP1433_LOCUS11212</name>
</gene>
<dbReference type="GO" id="GO:0046872">
    <property type="term" value="F:metal ion binding"/>
    <property type="evidence" value="ECO:0007669"/>
    <property type="project" value="UniProtKB-KW"/>
</dbReference>
<feature type="region of interest" description="Disordered" evidence="22">
    <location>
        <begin position="402"/>
        <end position="481"/>
    </location>
</feature>
<comment type="catalytic activity">
    <reaction evidence="17">
        <text>L-seryl-[protein] + ATP = O-phospho-L-seryl-[protein] + ADP + H(+)</text>
        <dbReference type="Rhea" id="RHEA:17989"/>
        <dbReference type="Rhea" id="RHEA-COMP:9863"/>
        <dbReference type="Rhea" id="RHEA-COMP:11604"/>
        <dbReference type="ChEBI" id="CHEBI:15378"/>
        <dbReference type="ChEBI" id="CHEBI:29999"/>
        <dbReference type="ChEBI" id="CHEBI:30616"/>
        <dbReference type="ChEBI" id="CHEBI:83421"/>
        <dbReference type="ChEBI" id="CHEBI:456216"/>
        <dbReference type="EC" id="2.7.11.1"/>
    </reaction>
</comment>
<keyword evidence="9" id="KW-0808">Transferase</keyword>
<protein>
    <recommendedName>
        <fullName evidence="5">Serine/threonine-protein kinase RIO1</fullName>
        <ecNumber evidence="4">2.7.11.1</ecNumber>
    </recommendedName>
    <alternativeName>
        <fullName evidence="18">Serine/threonine-protein kinase rio1</fullName>
    </alternativeName>
</protein>
<dbReference type="InterPro" id="IPR018934">
    <property type="entry name" value="RIO_dom"/>
</dbReference>